<dbReference type="InterPro" id="IPR002410">
    <property type="entry name" value="Peptidase_S33"/>
</dbReference>
<sequence>MNKFKEENFRFKHRPTIFMIRILISVFGLFSSLLLTVVSCKIPEDLEKKPEESLLQLKDSGVVSSEVYLESGNRKLYGVTSGCNSDKQNILIFIHGSPGGWQNYIWYLENRNLLEKYCIVSIDRPGFGKSAPNQAVPDVEAQATLIGNSIHDFFKTNLISKKKKIVIVGHSYGGPIAARIASNPNNHIDVLVLLAAPLSTEYEEIQWYNRIADWNWVKYFLPIEIQNSNDEMLPLKIQLSGLESFWKKIHSKIILIHGKKDSLVPFKNLEYFRTQFSELQLTTISFDEEDHFIPWTQKNQIEKVLLDAVNR</sequence>
<dbReference type="PANTHER" id="PTHR42886:SF29">
    <property type="entry name" value="PUMMELIG, ISOFORM A"/>
    <property type="match status" value="1"/>
</dbReference>
<evidence type="ECO:0000313" key="5">
    <source>
        <dbReference type="Proteomes" id="UP000297613"/>
    </source>
</evidence>
<dbReference type="Pfam" id="PF00561">
    <property type="entry name" value="Abhydrolase_1"/>
    <property type="match status" value="1"/>
</dbReference>
<feature type="domain" description="AB hydrolase-1" evidence="3">
    <location>
        <begin position="90"/>
        <end position="209"/>
    </location>
</feature>
<dbReference type="EMBL" id="RQGM01000017">
    <property type="protein sequence ID" value="TGL87092.1"/>
    <property type="molecule type" value="Genomic_DNA"/>
</dbReference>
<dbReference type="PANTHER" id="PTHR42886">
    <property type="entry name" value="RE40534P-RELATED"/>
    <property type="match status" value="1"/>
</dbReference>
<comment type="caution">
    <text evidence="4">The sequence shown here is derived from an EMBL/GenBank/DDBJ whole genome shotgun (WGS) entry which is preliminary data.</text>
</comment>
<proteinExistence type="inferred from homology"/>
<dbReference type="AlphaFoldDB" id="A0A7I0ITC4"/>
<dbReference type="InterPro" id="IPR029058">
    <property type="entry name" value="AB_hydrolase_fold"/>
</dbReference>
<protein>
    <submittedName>
        <fullName evidence="4">Alpha/beta hydrolase</fullName>
    </submittedName>
</protein>
<evidence type="ECO:0000313" key="4">
    <source>
        <dbReference type="EMBL" id="TGL87092.1"/>
    </source>
</evidence>
<dbReference type="PRINTS" id="PR00793">
    <property type="entry name" value="PROAMNOPTASE"/>
</dbReference>
<reference evidence="4 5" key="1">
    <citation type="journal article" date="2019" name="PLoS Negl. Trop. Dis.">
        <title>Revisiting the worldwide diversity of Leptospira species in the environment.</title>
        <authorList>
            <person name="Vincent A.T."/>
            <person name="Schiettekatte O."/>
            <person name="Bourhy P."/>
            <person name="Veyrier F.J."/>
            <person name="Picardeau M."/>
        </authorList>
    </citation>
    <scope>NUCLEOTIDE SEQUENCE [LARGE SCALE GENOMIC DNA]</scope>
    <source>
        <strain evidence="4 5">201702445</strain>
    </source>
</reference>
<gene>
    <name evidence="4" type="ORF">EHQ83_04835</name>
</gene>
<evidence type="ECO:0000259" key="3">
    <source>
        <dbReference type="Pfam" id="PF00561"/>
    </source>
</evidence>
<dbReference type="SUPFAM" id="SSF53474">
    <property type="entry name" value="alpha/beta-Hydrolases"/>
    <property type="match status" value="1"/>
</dbReference>
<dbReference type="PRINTS" id="PR00111">
    <property type="entry name" value="ABHYDROLASE"/>
</dbReference>
<name>A0A7I0ITC4_9LEPT</name>
<dbReference type="GO" id="GO:0006508">
    <property type="term" value="P:proteolysis"/>
    <property type="evidence" value="ECO:0007669"/>
    <property type="project" value="InterPro"/>
</dbReference>
<comment type="similarity">
    <text evidence="1">Belongs to the peptidase S33 family.</text>
</comment>
<accession>A0A7I0ITC4</accession>
<dbReference type="InterPro" id="IPR000073">
    <property type="entry name" value="AB_hydrolase_1"/>
</dbReference>
<keyword evidence="2 4" id="KW-0378">Hydrolase</keyword>
<evidence type="ECO:0000256" key="2">
    <source>
        <dbReference type="ARBA" id="ARBA00022801"/>
    </source>
</evidence>
<dbReference type="Gene3D" id="3.40.50.1820">
    <property type="entry name" value="alpha/beta hydrolase"/>
    <property type="match status" value="1"/>
</dbReference>
<evidence type="ECO:0000256" key="1">
    <source>
        <dbReference type="ARBA" id="ARBA00010088"/>
    </source>
</evidence>
<organism evidence="4 5">
    <name type="scientific">Leptospira yasudae</name>
    <dbReference type="NCBI Taxonomy" id="2202201"/>
    <lineage>
        <taxon>Bacteria</taxon>
        <taxon>Pseudomonadati</taxon>
        <taxon>Spirochaetota</taxon>
        <taxon>Spirochaetia</taxon>
        <taxon>Leptospirales</taxon>
        <taxon>Leptospiraceae</taxon>
        <taxon>Leptospira</taxon>
    </lineage>
</organism>
<dbReference type="GO" id="GO:0008233">
    <property type="term" value="F:peptidase activity"/>
    <property type="evidence" value="ECO:0007669"/>
    <property type="project" value="InterPro"/>
</dbReference>
<dbReference type="Proteomes" id="UP000297613">
    <property type="component" value="Unassembled WGS sequence"/>
</dbReference>